<dbReference type="EMBL" id="ARXX01000014">
    <property type="protein sequence ID" value="MBF5055955.1"/>
    <property type="molecule type" value="Genomic_DNA"/>
</dbReference>
<comment type="caution">
    <text evidence="2">The sequence shown here is derived from an EMBL/GenBank/DDBJ whole genome shotgun (WGS) entry which is preliminary data.</text>
</comment>
<dbReference type="Proteomes" id="UP000662703">
    <property type="component" value="Unassembled WGS sequence"/>
</dbReference>
<organism evidence="2 3">
    <name type="scientific">Alloalcanivorax profundimaris</name>
    <dbReference type="NCBI Taxonomy" id="2735259"/>
    <lineage>
        <taxon>Bacteria</taxon>
        <taxon>Pseudomonadati</taxon>
        <taxon>Pseudomonadota</taxon>
        <taxon>Gammaproteobacteria</taxon>
        <taxon>Oceanospirillales</taxon>
        <taxon>Alcanivoracaceae</taxon>
        <taxon>Alloalcanivorax</taxon>
    </lineage>
</organism>
<reference evidence="2 3" key="1">
    <citation type="submission" date="2012-09" db="EMBL/GenBank/DDBJ databases">
        <title>Genome Sequence of alkane-degrading Bacterium Alcanivorax sp. 521-1.</title>
        <authorList>
            <person name="Lai Q."/>
            <person name="Shao Z."/>
        </authorList>
    </citation>
    <scope>NUCLEOTIDE SEQUENCE [LARGE SCALE GENOMIC DNA]</scope>
    <source>
        <strain evidence="2 3">521-1</strain>
    </source>
</reference>
<accession>A0ABS0AP94</accession>
<name>A0ABS0AP94_9GAMM</name>
<keyword evidence="3" id="KW-1185">Reference proteome</keyword>
<dbReference type="RefSeq" id="WP_228548543.1">
    <property type="nucleotide sequence ID" value="NZ_ARXX01000014.1"/>
</dbReference>
<protein>
    <recommendedName>
        <fullName evidence="1">VapC45 PIN like domain-containing protein</fullName>
    </recommendedName>
</protein>
<sequence>MNFLLDNNLPPSFAKAIHTLSQKYGHKVVHLSDKFSRDTTDIEWVSTLKEAGGWVIISQDQFRKSDLEKKAFRECGLVVFCLAKQWGGISRTLAVCGSRKISANQAVVKFTFSVTFTKPTT</sequence>
<dbReference type="InterPro" id="IPR041375">
    <property type="entry name" value="VapC45_PIN-like"/>
</dbReference>
<evidence type="ECO:0000313" key="3">
    <source>
        <dbReference type="Proteomes" id="UP000662703"/>
    </source>
</evidence>
<evidence type="ECO:0000313" key="2">
    <source>
        <dbReference type="EMBL" id="MBF5055955.1"/>
    </source>
</evidence>
<proteinExistence type="predicted"/>
<feature type="domain" description="VapC45 PIN like" evidence="1">
    <location>
        <begin position="1"/>
        <end position="84"/>
    </location>
</feature>
<gene>
    <name evidence="2" type="ORF">Y5W_01249</name>
</gene>
<dbReference type="Pfam" id="PF18478">
    <property type="entry name" value="PIN_10"/>
    <property type="match status" value="1"/>
</dbReference>
<evidence type="ECO:0000259" key="1">
    <source>
        <dbReference type="Pfam" id="PF18478"/>
    </source>
</evidence>